<dbReference type="PROSITE" id="PS50110">
    <property type="entry name" value="RESPONSE_REGULATORY"/>
    <property type="match status" value="1"/>
</dbReference>
<dbReference type="SUPFAM" id="SSF55785">
    <property type="entry name" value="PYP-like sensor domain (PAS domain)"/>
    <property type="match status" value="1"/>
</dbReference>
<keyword evidence="2" id="KW-1185">Reference proteome</keyword>
<dbReference type="PANTHER" id="PTHR46663">
    <property type="entry name" value="DIGUANYLATE CYCLASE DGCT-RELATED"/>
    <property type="match status" value="1"/>
</dbReference>
<dbReference type="SUPFAM" id="SSF55073">
    <property type="entry name" value="Nucleotide cyclase"/>
    <property type="match status" value="1"/>
</dbReference>
<dbReference type="PROSITE" id="PS50887">
    <property type="entry name" value="GGDEF"/>
    <property type="match status" value="1"/>
</dbReference>
<dbReference type="RefSeq" id="WP_130232619.1">
    <property type="nucleotide sequence ID" value="NZ_BMEF01000002.1"/>
</dbReference>
<reference evidence="1 2" key="3">
    <citation type="submission" date="2019-09" db="EMBL/GenBank/DDBJ databases">
        <title>Taxonomic note: a critical rebuttal of the proposed division of the genus Arcobacter into six genera, emended descriptions of Arcobacter anaerophilus and the genus Arcobacter, and an assessment of genus-level boundaries for Epsilonproteobacteria using in silico genomic comparator tools.</title>
        <authorList>
            <person name="On S.L.W."/>
            <person name="Miller W.G."/>
            <person name="Biggs P."/>
            <person name="Cornelius A."/>
            <person name="Vandamme P."/>
        </authorList>
    </citation>
    <scope>NUCLEOTIDE SEQUENCE [LARGE SCALE GENOMIC DNA]</scope>
    <source>
        <strain evidence="1 2">LMG 26638</strain>
    </source>
</reference>
<dbReference type="NCBIfam" id="TIGR00229">
    <property type="entry name" value="sensory_box"/>
    <property type="match status" value="1"/>
</dbReference>
<reference evidence="2" key="1">
    <citation type="submission" date="2019-09" db="EMBL/GenBank/DDBJ databases">
        <title>Complete genome sequencing of four Arcobacter species reveals a diverse suite of mobile elements.</title>
        <authorList>
            <person name="On S.L.W."/>
            <person name="Miller W.G."/>
            <person name="Biggs P."/>
            <person name="Cornelius A."/>
            <person name="Vandamme P."/>
        </authorList>
    </citation>
    <scope>NUCLEOTIDE SEQUENCE [LARGE SCALE GENOMIC DNA]</scope>
    <source>
        <strain evidence="2">LMG 26638</strain>
    </source>
</reference>
<evidence type="ECO:0000313" key="1">
    <source>
        <dbReference type="EMBL" id="QEP33657.1"/>
    </source>
</evidence>
<dbReference type="PROSITE" id="PS50113">
    <property type="entry name" value="PAC"/>
    <property type="match status" value="1"/>
</dbReference>
<dbReference type="PANTHER" id="PTHR46663:SF4">
    <property type="entry name" value="DIGUANYLATE CYCLASE DGCT-RELATED"/>
    <property type="match status" value="1"/>
</dbReference>
<dbReference type="InterPro" id="IPR035965">
    <property type="entry name" value="PAS-like_dom_sf"/>
</dbReference>
<dbReference type="SUPFAM" id="SSF52172">
    <property type="entry name" value="CheY-like"/>
    <property type="match status" value="1"/>
</dbReference>
<dbReference type="GO" id="GO:0000160">
    <property type="term" value="P:phosphorelay signal transduction system"/>
    <property type="evidence" value="ECO:0007669"/>
    <property type="project" value="InterPro"/>
</dbReference>
<accession>A0A5C2H3U8</accession>
<dbReference type="InterPro" id="IPR001789">
    <property type="entry name" value="Sig_transdc_resp-reg_receiver"/>
</dbReference>
<reference evidence="1 2" key="2">
    <citation type="submission" date="2019-09" db="EMBL/GenBank/DDBJ databases">
        <title>Complete genome sequencing of four Arcobacter species reveals a diverse suite of mobile elements.</title>
        <authorList>
            <person name="Miller W.G."/>
            <person name="Yee E."/>
            <person name="Bono J.L."/>
        </authorList>
    </citation>
    <scope>NUCLEOTIDE SEQUENCE [LARGE SCALE GENOMIC DNA]</scope>
    <source>
        <strain evidence="1 2">LMG 26638</strain>
    </source>
</reference>
<dbReference type="InterPro" id="IPR029787">
    <property type="entry name" value="Nucleotide_cyclase"/>
</dbReference>
<dbReference type="CDD" id="cd17536">
    <property type="entry name" value="REC_YesN-like"/>
    <property type="match status" value="1"/>
</dbReference>
<dbReference type="SMART" id="SM00448">
    <property type="entry name" value="REC"/>
    <property type="match status" value="1"/>
</dbReference>
<dbReference type="CDD" id="cd01949">
    <property type="entry name" value="GGDEF"/>
    <property type="match status" value="1"/>
</dbReference>
<dbReference type="InterPro" id="IPR011006">
    <property type="entry name" value="CheY-like_superfamily"/>
</dbReference>
<dbReference type="InterPro" id="IPR000700">
    <property type="entry name" value="PAS-assoc_C"/>
</dbReference>
<dbReference type="KEGG" id="apai:APAC_0499"/>
<dbReference type="SMART" id="SM00267">
    <property type="entry name" value="GGDEF"/>
    <property type="match status" value="1"/>
</dbReference>
<dbReference type="FunFam" id="3.30.70.270:FF:000001">
    <property type="entry name" value="Diguanylate cyclase domain protein"/>
    <property type="match status" value="1"/>
</dbReference>
<protein>
    <submittedName>
        <fullName evidence="1">Response regulator receiver-modulated diguanylate cyclase (PAS domain)</fullName>
    </submittedName>
</protein>
<dbReference type="InterPro" id="IPR000014">
    <property type="entry name" value="PAS"/>
</dbReference>
<dbReference type="Proteomes" id="UP000322726">
    <property type="component" value="Chromosome"/>
</dbReference>
<dbReference type="GO" id="GO:0003824">
    <property type="term" value="F:catalytic activity"/>
    <property type="evidence" value="ECO:0007669"/>
    <property type="project" value="UniProtKB-ARBA"/>
</dbReference>
<dbReference type="Pfam" id="PF00990">
    <property type="entry name" value="GGDEF"/>
    <property type="match status" value="1"/>
</dbReference>
<dbReference type="EMBL" id="CP035928">
    <property type="protein sequence ID" value="QEP33657.1"/>
    <property type="molecule type" value="Genomic_DNA"/>
</dbReference>
<dbReference type="Gene3D" id="3.30.450.20">
    <property type="entry name" value="PAS domain"/>
    <property type="match status" value="1"/>
</dbReference>
<dbReference type="Gene3D" id="3.40.50.2300">
    <property type="match status" value="1"/>
</dbReference>
<dbReference type="Pfam" id="PF00072">
    <property type="entry name" value="Response_reg"/>
    <property type="match status" value="1"/>
</dbReference>
<dbReference type="InterPro" id="IPR052163">
    <property type="entry name" value="DGC-Regulatory_Protein"/>
</dbReference>
<dbReference type="Gene3D" id="3.30.70.270">
    <property type="match status" value="1"/>
</dbReference>
<dbReference type="Pfam" id="PF13426">
    <property type="entry name" value="PAS_9"/>
    <property type="match status" value="1"/>
</dbReference>
<dbReference type="OrthoDB" id="5413461at2"/>
<dbReference type="InterPro" id="IPR000160">
    <property type="entry name" value="GGDEF_dom"/>
</dbReference>
<dbReference type="CDD" id="cd00130">
    <property type="entry name" value="PAS"/>
    <property type="match status" value="1"/>
</dbReference>
<dbReference type="SMART" id="SM00086">
    <property type="entry name" value="PAC"/>
    <property type="match status" value="1"/>
</dbReference>
<sequence length="424" mass="49101">MEQLNKKLLKNIKILYVEDEKNISEQVKYFFDRYVKEFHIANNGEEGLELFDKVNPDVVITDIQMPKMNGLDMIKQLRRKDLPVIITTAYSDAEYFLKAIELKVDKFVIKPINLIELVNDVQSVVLENHLKNEIFEKDTLLEIVDKNVLISITDTNGVILDVSEAFCNLTGYSKSELIGKTHNILRHDTTGDELYQELWNEITLGKSFNGEVKNKNKNGDTYWTKLTITPVKIEGKIQKYIAIRHDITNKKILETLAIKDDLTKIYNRRYFNKIINKEIRRVKREDNTLSLLCIDIDHFKKYNDTFGHQQGDEILISIANSLKSSLLRRSTDYLFRIGGEEFSMIFSGLSIEESLDFANNIVKNIESLELKHKDNSNVTISAGLVVQSSQYLEDERILYKYADDALYEAKEKGRNQVILSEHSK</sequence>
<proteinExistence type="predicted"/>
<dbReference type="NCBIfam" id="TIGR00254">
    <property type="entry name" value="GGDEF"/>
    <property type="match status" value="1"/>
</dbReference>
<dbReference type="AlphaFoldDB" id="A0A5C2H3U8"/>
<evidence type="ECO:0000313" key="2">
    <source>
        <dbReference type="Proteomes" id="UP000322726"/>
    </source>
</evidence>
<dbReference type="InterPro" id="IPR043128">
    <property type="entry name" value="Rev_trsase/Diguanyl_cyclase"/>
</dbReference>
<dbReference type="PROSITE" id="PS50112">
    <property type="entry name" value="PAS"/>
    <property type="match status" value="1"/>
</dbReference>
<dbReference type="InterPro" id="IPR001610">
    <property type="entry name" value="PAC"/>
</dbReference>
<name>A0A5C2H3U8_9BACT</name>
<gene>
    <name evidence="1" type="ORF">APAC_0499</name>
</gene>
<organism evidence="1 2">
    <name type="scientific">Malaciobacter pacificus</name>
    <dbReference type="NCBI Taxonomy" id="1080223"/>
    <lineage>
        <taxon>Bacteria</taxon>
        <taxon>Pseudomonadati</taxon>
        <taxon>Campylobacterota</taxon>
        <taxon>Epsilonproteobacteria</taxon>
        <taxon>Campylobacterales</taxon>
        <taxon>Arcobacteraceae</taxon>
        <taxon>Malaciobacter</taxon>
    </lineage>
</organism>